<feature type="transmembrane region" description="Helical" evidence="7">
    <location>
        <begin position="74"/>
        <end position="90"/>
    </location>
</feature>
<evidence type="ECO:0000256" key="2">
    <source>
        <dbReference type="ARBA" id="ARBA00006679"/>
    </source>
</evidence>
<feature type="transmembrane region" description="Helical" evidence="7">
    <location>
        <begin position="12"/>
        <end position="32"/>
    </location>
</feature>
<evidence type="ECO:0000256" key="6">
    <source>
        <dbReference type="ARBA" id="ARBA00023136"/>
    </source>
</evidence>
<sequence length="124" mass="13530">MNRLNSDLGWLWLRITVGLAMLLGHGWGKLAGFSTLMTKFPDPIGLGSPFALSATVFAEVFCQIFIIIGFKTRWFAAISAITMLVAAFVVHASDPFSGKEKAIMYAIIYIGLFFSNGGKYSVKA</sequence>
<protein>
    <submittedName>
        <fullName evidence="8">DoxX family protein</fullName>
    </submittedName>
</protein>
<keyword evidence="6 7" id="KW-0472">Membrane</keyword>
<accession>A0ABY0IE65</accession>
<comment type="caution">
    <text evidence="8">The sequence shown here is derived from an EMBL/GenBank/DDBJ whole genome shotgun (WGS) entry which is preliminary data.</text>
</comment>
<gene>
    <name evidence="8" type="ORF">DAY19_12625</name>
</gene>
<evidence type="ECO:0000313" key="8">
    <source>
        <dbReference type="EMBL" id="RZF20824.1"/>
    </source>
</evidence>
<dbReference type="Pfam" id="PF07681">
    <property type="entry name" value="DoxX"/>
    <property type="match status" value="1"/>
</dbReference>
<dbReference type="InterPro" id="IPR051907">
    <property type="entry name" value="DoxX-like_oxidoreductase"/>
</dbReference>
<evidence type="ECO:0000256" key="1">
    <source>
        <dbReference type="ARBA" id="ARBA00004651"/>
    </source>
</evidence>
<evidence type="ECO:0000256" key="4">
    <source>
        <dbReference type="ARBA" id="ARBA00022692"/>
    </source>
</evidence>
<evidence type="ECO:0000256" key="3">
    <source>
        <dbReference type="ARBA" id="ARBA00022475"/>
    </source>
</evidence>
<dbReference type="PANTHER" id="PTHR33452">
    <property type="entry name" value="OXIDOREDUCTASE CATD-RELATED"/>
    <property type="match status" value="1"/>
</dbReference>
<keyword evidence="5 7" id="KW-1133">Transmembrane helix</keyword>
<dbReference type="Proteomes" id="UP000443582">
    <property type="component" value="Unassembled WGS sequence"/>
</dbReference>
<name>A0ABY0IE65_9BACT</name>
<evidence type="ECO:0000313" key="9">
    <source>
        <dbReference type="Proteomes" id="UP000443582"/>
    </source>
</evidence>
<dbReference type="RefSeq" id="WP_115363021.1">
    <property type="nucleotide sequence ID" value="NZ_QDKL01000003.1"/>
</dbReference>
<feature type="transmembrane region" description="Helical" evidence="7">
    <location>
        <begin position="102"/>
        <end position="122"/>
    </location>
</feature>
<keyword evidence="4 7" id="KW-0812">Transmembrane</keyword>
<evidence type="ECO:0000256" key="5">
    <source>
        <dbReference type="ARBA" id="ARBA00022989"/>
    </source>
</evidence>
<feature type="transmembrane region" description="Helical" evidence="7">
    <location>
        <begin position="44"/>
        <end position="68"/>
    </location>
</feature>
<proteinExistence type="inferred from homology"/>
<keyword evidence="9" id="KW-1185">Reference proteome</keyword>
<keyword evidence="3" id="KW-1003">Cell membrane</keyword>
<dbReference type="EMBL" id="QDKL01000003">
    <property type="protein sequence ID" value="RZF20824.1"/>
    <property type="molecule type" value="Genomic_DNA"/>
</dbReference>
<reference evidence="9" key="1">
    <citation type="journal article" date="2019" name="Int. J. Syst. Evol. Microbiol.">
        <title>Halobacteriovorax valvorus sp. nov., a novel prokaryotic predator isolated from coastal seawater of China.</title>
        <authorList>
            <person name="Chen M.-X."/>
        </authorList>
    </citation>
    <scope>NUCLEOTIDE SEQUENCE [LARGE SCALE GENOMIC DNA]</scope>
    <source>
        <strain evidence="9">BL9</strain>
    </source>
</reference>
<dbReference type="InterPro" id="IPR032808">
    <property type="entry name" value="DoxX"/>
</dbReference>
<dbReference type="PANTHER" id="PTHR33452:SF1">
    <property type="entry name" value="INNER MEMBRANE PROTEIN YPHA-RELATED"/>
    <property type="match status" value="1"/>
</dbReference>
<organism evidence="8 9">
    <name type="scientific">Halobacteriovorax vibrionivorans</name>
    <dbReference type="NCBI Taxonomy" id="2152716"/>
    <lineage>
        <taxon>Bacteria</taxon>
        <taxon>Pseudomonadati</taxon>
        <taxon>Bdellovibrionota</taxon>
        <taxon>Bacteriovoracia</taxon>
        <taxon>Bacteriovoracales</taxon>
        <taxon>Halobacteriovoraceae</taxon>
        <taxon>Halobacteriovorax</taxon>
    </lineage>
</organism>
<comment type="similarity">
    <text evidence="2">Belongs to the DoxX family.</text>
</comment>
<comment type="subcellular location">
    <subcellularLocation>
        <location evidence="1">Cell membrane</location>
        <topology evidence="1">Multi-pass membrane protein</topology>
    </subcellularLocation>
</comment>
<evidence type="ECO:0000256" key="7">
    <source>
        <dbReference type="SAM" id="Phobius"/>
    </source>
</evidence>